<evidence type="ECO:0000256" key="5">
    <source>
        <dbReference type="ARBA" id="ARBA00023180"/>
    </source>
</evidence>
<dbReference type="PROSITE" id="PS01186">
    <property type="entry name" value="EGF_2"/>
    <property type="match status" value="1"/>
</dbReference>
<sequence>MSKVKRLLVILCLVICTFESSCGQQVDYTYDEYSENLETTQNYEINPIEEEEVVTKKYYTVGHTSTVSIVEPISCHYQDKWYREREEFRMGPNNCSICMCVDTDVRCNDDACLTEMPELVEPEDENLKKINKLIPREKLKVPEINTTVASLIPENYPETPESEAHSKYDTTDLLINCCNIGTYMPNCSDAGIDNVMMNPPAGLCRSTIKHCCMLNNKDFFDPSHFKCDPQNEDHLTCCAVCKIGNKINDVPANFKSLMTQCCDAPQPLIQHKREKHSCSVGYMWNDATSKCDDIDECQVKNNGCCESQDCENFDGGYRCIPRQTCKVGYEFDEDYMECRDYRYTVVNDTEEVEPAPIVLVTESEPEDSSFNEPIKVNLPIECILGYQYDSETESCVDINECLDSPCQHYCKNLEGNFQCFCRRGYKPNGTQCDDIDECQKNPCSHTCVNVMGSFRCHCPSGMVLGFDRKKCIERLSNATCPEQYKTHKTVDDKAFLKCVRTPCANDINKCKALPKYLTYKSLTLPRNFKVTPQGYQIFNIKTKSIKVKVEHKTKVSVEFKGNRVRAASVKDFSIKQEPNRILVSLMRPLSGPQIFTLNINLIKDETKIMESIEIKITVE</sequence>
<organism evidence="8 9">
    <name type="scientific">Chironomus riparius</name>
    <dbReference type="NCBI Taxonomy" id="315576"/>
    <lineage>
        <taxon>Eukaryota</taxon>
        <taxon>Metazoa</taxon>
        <taxon>Ecdysozoa</taxon>
        <taxon>Arthropoda</taxon>
        <taxon>Hexapoda</taxon>
        <taxon>Insecta</taxon>
        <taxon>Pterygota</taxon>
        <taxon>Neoptera</taxon>
        <taxon>Endopterygota</taxon>
        <taxon>Diptera</taxon>
        <taxon>Nematocera</taxon>
        <taxon>Chironomoidea</taxon>
        <taxon>Chironomidae</taxon>
        <taxon>Chironominae</taxon>
        <taxon>Chironomus</taxon>
    </lineage>
</organism>
<dbReference type="OrthoDB" id="10263264at2759"/>
<name>A0A9P0NP56_9DIPT</name>
<accession>A0A9P0NP56</accession>
<evidence type="ECO:0000256" key="1">
    <source>
        <dbReference type="ARBA" id="ARBA00022536"/>
    </source>
</evidence>
<dbReference type="SUPFAM" id="SSF57196">
    <property type="entry name" value="EGF/Laminin"/>
    <property type="match status" value="1"/>
</dbReference>
<feature type="signal peptide" evidence="6">
    <location>
        <begin position="1"/>
        <end position="23"/>
    </location>
</feature>
<keyword evidence="3" id="KW-0677">Repeat</keyword>
<keyword evidence="4" id="KW-1015">Disulfide bond</keyword>
<dbReference type="SMART" id="SM00181">
    <property type="entry name" value="EGF"/>
    <property type="match status" value="2"/>
</dbReference>
<dbReference type="EMBL" id="OU895880">
    <property type="protein sequence ID" value="CAH1735674.1"/>
    <property type="molecule type" value="Genomic_DNA"/>
</dbReference>
<evidence type="ECO:0000313" key="9">
    <source>
        <dbReference type="Proteomes" id="UP001153620"/>
    </source>
</evidence>
<evidence type="ECO:0000256" key="4">
    <source>
        <dbReference type="ARBA" id="ARBA00023157"/>
    </source>
</evidence>
<feature type="domain" description="EGF-like" evidence="7">
    <location>
        <begin position="419"/>
        <end position="432"/>
    </location>
</feature>
<dbReference type="InterPro" id="IPR009030">
    <property type="entry name" value="Growth_fac_rcpt_cys_sf"/>
</dbReference>
<dbReference type="CDD" id="cd00054">
    <property type="entry name" value="EGF_CA"/>
    <property type="match status" value="3"/>
</dbReference>
<keyword evidence="2 6" id="KW-0732">Signal</keyword>
<keyword evidence="1" id="KW-0245">EGF-like domain</keyword>
<evidence type="ECO:0000256" key="2">
    <source>
        <dbReference type="ARBA" id="ARBA00022729"/>
    </source>
</evidence>
<dbReference type="PANTHER" id="PTHR24034">
    <property type="entry name" value="EGF-LIKE DOMAIN-CONTAINING PROTEIN"/>
    <property type="match status" value="1"/>
</dbReference>
<dbReference type="InterPro" id="IPR000152">
    <property type="entry name" value="EGF-type_Asp/Asn_hydroxyl_site"/>
</dbReference>
<evidence type="ECO:0000256" key="3">
    <source>
        <dbReference type="ARBA" id="ARBA00022737"/>
    </source>
</evidence>
<dbReference type="FunFam" id="2.10.25.10:FF:000005">
    <property type="entry name" value="Fibrillin 2"/>
    <property type="match status" value="1"/>
</dbReference>
<keyword evidence="5" id="KW-0325">Glycoprotein</keyword>
<dbReference type="SUPFAM" id="SSF57603">
    <property type="entry name" value="FnI-like domain"/>
    <property type="match status" value="1"/>
</dbReference>
<dbReference type="InterPro" id="IPR000742">
    <property type="entry name" value="EGF"/>
</dbReference>
<dbReference type="InterPro" id="IPR049883">
    <property type="entry name" value="NOTCH1_EGF-like"/>
</dbReference>
<evidence type="ECO:0000313" key="8">
    <source>
        <dbReference type="EMBL" id="CAH1735674.1"/>
    </source>
</evidence>
<feature type="chain" id="PRO_5040143779" description="EGF-like domain-containing protein" evidence="6">
    <location>
        <begin position="24"/>
        <end position="619"/>
    </location>
</feature>
<dbReference type="PROSITE" id="PS01187">
    <property type="entry name" value="EGF_CA"/>
    <property type="match status" value="2"/>
</dbReference>
<dbReference type="InterPro" id="IPR018097">
    <property type="entry name" value="EGF_Ca-bd_CS"/>
</dbReference>
<dbReference type="AlphaFoldDB" id="A0A9P0NP56"/>
<proteinExistence type="predicted"/>
<dbReference type="GO" id="GO:0005509">
    <property type="term" value="F:calcium ion binding"/>
    <property type="evidence" value="ECO:0007669"/>
    <property type="project" value="InterPro"/>
</dbReference>
<dbReference type="InterPro" id="IPR001881">
    <property type="entry name" value="EGF-like_Ca-bd_dom"/>
</dbReference>
<protein>
    <recommendedName>
        <fullName evidence="7">EGF-like domain-containing protein</fullName>
    </recommendedName>
</protein>
<dbReference type="SUPFAM" id="SSF57184">
    <property type="entry name" value="Growth factor receptor domain"/>
    <property type="match status" value="1"/>
</dbReference>
<dbReference type="InterPro" id="IPR050751">
    <property type="entry name" value="ECM_structural_protein"/>
</dbReference>
<dbReference type="Pfam" id="PF07645">
    <property type="entry name" value="EGF_CA"/>
    <property type="match status" value="3"/>
</dbReference>
<evidence type="ECO:0000259" key="7">
    <source>
        <dbReference type="PROSITE" id="PS01186"/>
    </source>
</evidence>
<dbReference type="Proteomes" id="UP001153620">
    <property type="component" value="Chromosome 4"/>
</dbReference>
<reference evidence="8" key="2">
    <citation type="submission" date="2022-10" db="EMBL/GenBank/DDBJ databases">
        <authorList>
            <consortium name="ENA_rothamsted_submissions"/>
            <consortium name="culmorum"/>
            <person name="King R."/>
        </authorList>
    </citation>
    <scope>NUCLEOTIDE SEQUENCE</scope>
</reference>
<keyword evidence="9" id="KW-1185">Reference proteome</keyword>
<dbReference type="PANTHER" id="PTHR24034:SF209">
    <property type="entry name" value="EGF-LIKE DOMAIN-CONTAINING PROTEIN"/>
    <property type="match status" value="1"/>
</dbReference>
<evidence type="ECO:0000256" key="6">
    <source>
        <dbReference type="SAM" id="SignalP"/>
    </source>
</evidence>
<gene>
    <name evidence="8" type="ORF">CHIRRI_LOCUS14931</name>
</gene>
<dbReference type="PROSITE" id="PS00010">
    <property type="entry name" value="ASX_HYDROXYL"/>
    <property type="match status" value="2"/>
</dbReference>
<dbReference type="SMART" id="SM00179">
    <property type="entry name" value="EGF_CA"/>
    <property type="match status" value="3"/>
</dbReference>
<reference evidence="8" key="1">
    <citation type="submission" date="2022-01" db="EMBL/GenBank/DDBJ databases">
        <authorList>
            <person name="King R."/>
        </authorList>
    </citation>
    <scope>NUCLEOTIDE SEQUENCE</scope>
</reference>
<dbReference type="Gene3D" id="2.10.25.10">
    <property type="entry name" value="Laminin"/>
    <property type="match status" value="3"/>
</dbReference>